<dbReference type="PANTHER" id="PTHR32246:SF143">
    <property type="entry name" value="CALCIUM-DEPENDENT LIPID-BINDING (CALB DOMAIN) FAMILY PROTEIN"/>
    <property type="match status" value="1"/>
</dbReference>
<name>A0AAP0KBD6_9MAGN</name>
<dbReference type="AlphaFoldDB" id="A0AAP0KBD6"/>
<dbReference type="InterPro" id="IPR044750">
    <property type="entry name" value="C2_SRC2/BAP"/>
</dbReference>
<dbReference type="SMART" id="SM00239">
    <property type="entry name" value="C2"/>
    <property type="match status" value="1"/>
</dbReference>
<dbReference type="InterPro" id="IPR000008">
    <property type="entry name" value="C2_dom"/>
</dbReference>
<protein>
    <recommendedName>
        <fullName evidence="2">C2 domain-containing protein</fullName>
    </recommendedName>
</protein>
<dbReference type="PROSITE" id="PS50004">
    <property type="entry name" value="C2"/>
    <property type="match status" value="1"/>
</dbReference>
<dbReference type="CDD" id="cd04051">
    <property type="entry name" value="C2_SRC2_like"/>
    <property type="match status" value="1"/>
</dbReference>
<proteinExistence type="predicted"/>
<evidence type="ECO:0000259" key="2">
    <source>
        <dbReference type="PROSITE" id="PS50004"/>
    </source>
</evidence>
<comment type="caution">
    <text evidence="3">The sequence shown here is derived from an EMBL/GenBank/DDBJ whole genome shotgun (WGS) entry which is preliminary data.</text>
</comment>
<accession>A0AAP0KBD6</accession>
<dbReference type="GO" id="GO:0006952">
    <property type="term" value="P:defense response"/>
    <property type="evidence" value="ECO:0007669"/>
    <property type="project" value="InterPro"/>
</dbReference>
<reference evidence="3 4" key="1">
    <citation type="submission" date="2024-01" db="EMBL/GenBank/DDBJ databases">
        <title>Genome assemblies of Stephania.</title>
        <authorList>
            <person name="Yang L."/>
        </authorList>
    </citation>
    <scope>NUCLEOTIDE SEQUENCE [LARGE SCALE GENOMIC DNA]</scope>
    <source>
        <strain evidence="3">JXDWG</strain>
        <tissue evidence="3">Leaf</tissue>
    </source>
</reference>
<dbReference type="EMBL" id="JBBNAG010000003">
    <property type="protein sequence ID" value="KAK9149526.1"/>
    <property type="molecule type" value="Genomic_DNA"/>
</dbReference>
<evidence type="ECO:0000313" key="4">
    <source>
        <dbReference type="Proteomes" id="UP001419268"/>
    </source>
</evidence>
<dbReference type="InterPro" id="IPR035892">
    <property type="entry name" value="C2_domain_sf"/>
</dbReference>
<feature type="domain" description="C2" evidence="2">
    <location>
        <begin position="1"/>
        <end position="116"/>
    </location>
</feature>
<keyword evidence="4" id="KW-1185">Reference proteome</keyword>
<dbReference type="Proteomes" id="UP001419268">
    <property type="component" value="Unassembled WGS sequence"/>
</dbReference>
<dbReference type="Gene3D" id="2.60.40.150">
    <property type="entry name" value="C2 domain"/>
    <property type="match status" value="1"/>
</dbReference>
<dbReference type="SUPFAM" id="SSF49562">
    <property type="entry name" value="C2 domain (Calcium/lipid-binding domain, CaLB)"/>
    <property type="match status" value="1"/>
</dbReference>
<evidence type="ECO:0000313" key="3">
    <source>
        <dbReference type="EMBL" id="KAK9149526.1"/>
    </source>
</evidence>
<gene>
    <name evidence="3" type="ORF">Scep_008283</name>
</gene>
<dbReference type="PANTHER" id="PTHR32246">
    <property type="entry name" value="INGRESSION PROTEIN FIC1"/>
    <property type="match status" value="1"/>
</dbReference>
<evidence type="ECO:0000256" key="1">
    <source>
        <dbReference type="SAM" id="MobiDB-lite"/>
    </source>
</evidence>
<sequence>MSPLRGAVPPFQLLEINIISAQDLAPVVSRGMRSYAVAWVDPKRKLSTQVDTQNHANPTWNDKFVFRVDDNFLSDDNSAVMINIYAVRYFRDTLVGTVRVLIRRPSGRPQGILNIGVAVLDASMRSMPLYNLSAVGYRDIMRERPLTPNLQYGEKNVNPALRRTQSDRTSNATDFDYPRKSGYGGFAFDFIGGEKPPPLTTITTGTSSVWSESDVGPAPSVVAAAMAADLFPKTILEGRGGEYHHHDEDDDENYNSLDKLKTKLEMWKAELPAVYDVKEGTKSGGRGVELGNNNNKNGKHRRRHSDGGGGLLSCFGGDGYGCEVSISCGLRPGRKSARRGAASNKEKVELLATVYDDDEDDDISEAPYIIPPKEKMRR</sequence>
<dbReference type="Pfam" id="PF00168">
    <property type="entry name" value="C2"/>
    <property type="match status" value="1"/>
</dbReference>
<organism evidence="3 4">
    <name type="scientific">Stephania cephalantha</name>
    <dbReference type="NCBI Taxonomy" id="152367"/>
    <lineage>
        <taxon>Eukaryota</taxon>
        <taxon>Viridiplantae</taxon>
        <taxon>Streptophyta</taxon>
        <taxon>Embryophyta</taxon>
        <taxon>Tracheophyta</taxon>
        <taxon>Spermatophyta</taxon>
        <taxon>Magnoliopsida</taxon>
        <taxon>Ranunculales</taxon>
        <taxon>Menispermaceae</taxon>
        <taxon>Menispermoideae</taxon>
        <taxon>Cissampelideae</taxon>
        <taxon>Stephania</taxon>
    </lineage>
</organism>
<feature type="region of interest" description="Disordered" evidence="1">
    <location>
        <begin position="285"/>
        <end position="307"/>
    </location>
</feature>